<comment type="caution">
    <text evidence="1">The sequence shown here is derived from an EMBL/GenBank/DDBJ whole genome shotgun (WGS) entry which is preliminary data.</text>
</comment>
<gene>
    <name evidence="1" type="ORF">LCGC14_2677430</name>
</gene>
<organism evidence="1">
    <name type="scientific">marine sediment metagenome</name>
    <dbReference type="NCBI Taxonomy" id="412755"/>
    <lineage>
        <taxon>unclassified sequences</taxon>
        <taxon>metagenomes</taxon>
        <taxon>ecological metagenomes</taxon>
    </lineage>
</organism>
<proteinExistence type="predicted"/>
<sequence length="59" mass="6895">MIRNNGYFNIPFDEFAKHTIWDAWILTDADKPTEMIGWTAEKYLKKFGLKFNPGDTVTP</sequence>
<reference evidence="1" key="1">
    <citation type="journal article" date="2015" name="Nature">
        <title>Complex archaea that bridge the gap between prokaryotes and eukaryotes.</title>
        <authorList>
            <person name="Spang A."/>
            <person name="Saw J.H."/>
            <person name="Jorgensen S.L."/>
            <person name="Zaremba-Niedzwiedzka K."/>
            <person name="Martijn J."/>
            <person name="Lind A.E."/>
            <person name="van Eijk R."/>
            <person name="Schleper C."/>
            <person name="Guy L."/>
            <person name="Ettema T.J."/>
        </authorList>
    </citation>
    <scope>NUCLEOTIDE SEQUENCE</scope>
</reference>
<evidence type="ECO:0000313" key="1">
    <source>
        <dbReference type="EMBL" id="KKK94975.1"/>
    </source>
</evidence>
<feature type="non-terminal residue" evidence="1">
    <location>
        <position position="59"/>
    </location>
</feature>
<dbReference type="AlphaFoldDB" id="A0A0F9A9V9"/>
<accession>A0A0F9A9V9</accession>
<protein>
    <submittedName>
        <fullName evidence="1">Uncharacterized protein</fullName>
    </submittedName>
</protein>
<dbReference type="EMBL" id="LAZR01047115">
    <property type="protein sequence ID" value="KKK94975.1"/>
    <property type="molecule type" value="Genomic_DNA"/>
</dbReference>
<name>A0A0F9A9V9_9ZZZZ</name>